<dbReference type="OrthoDB" id="6132057at2759"/>
<feature type="compositionally biased region" description="Basic and acidic residues" evidence="1">
    <location>
        <begin position="106"/>
        <end position="116"/>
    </location>
</feature>
<proteinExistence type="predicted"/>
<dbReference type="EnsemblMetazoa" id="BGLB026993-RA">
    <property type="protein sequence ID" value="BGLB026993-PA"/>
    <property type="gene ID" value="BGLB026993"/>
</dbReference>
<protein>
    <submittedName>
        <fullName evidence="2">Uncharacterized protein</fullName>
    </submittedName>
</protein>
<reference evidence="2" key="1">
    <citation type="submission" date="2020-05" db="UniProtKB">
        <authorList>
            <consortium name="EnsemblMetazoa"/>
        </authorList>
    </citation>
    <scope>IDENTIFICATION</scope>
    <source>
        <strain evidence="2">BB02</strain>
    </source>
</reference>
<organism evidence="2 3">
    <name type="scientific">Biomphalaria glabrata</name>
    <name type="common">Bloodfluke planorb</name>
    <name type="synonym">Freshwater snail</name>
    <dbReference type="NCBI Taxonomy" id="6526"/>
    <lineage>
        <taxon>Eukaryota</taxon>
        <taxon>Metazoa</taxon>
        <taxon>Spiralia</taxon>
        <taxon>Lophotrochozoa</taxon>
        <taxon>Mollusca</taxon>
        <taxon>Gastropoda</taxon>
        <taxon>Heterobranchia</taxon>
        <taxon>Euthyneura</taxon>
        <taxon>Panpulmonata</taxon>
        <taxon>Hygrophila</taxon>
        <taxon>Lymnaeoidea</taxon>
        <taxon>Planorbidae</taxon>
        <taxon>Biomphalaria</taxon>
    </lineage>
</organism>
<feature type="compositionally biased region" description="Basic and acidic residues" evidence="1">
    <location>
        <begin position="44"/>
        <end position="55"/>
    </location>
</feature>
<dbReference type="AlphaFoldDB" id="A0A2C9L4I9"/>
<dbReference type="RefSeq" id="XP_013090023.2">
    <property type="nucleotide sequence ID" value="XM_013234569.2"/>
</dbReference>
<dbReference type="Proteomes" id="UP000076420">
    <property type="component" value="Unassembled WGS sequence"/>
</dbReference>
<evidence type="ECO:0000313" key="2">
    <source>
        <dbReference type="EnsemblMetazoa" id="BGLB026993-PA"/>
    </source>
</evidence>
<accession>A0A2C9L4I9</accession>
<name>A0A2C9L4I9_BIOGL</name>
<dbReference type="KEGG" id="bgt:106073894"/>
<evidence type="ECO:0000256" key="1">
    <source>
        <dbReference type="SAM" id="MobiDB-lite"/>
    </source>
</evidence>
<dbReference type="VEuPathDB" id="VectorBase:BGLAX_052292"/>
<feature type="compositionally biased region" description="Basic and acidic residues" evidence="1">
    <location>
        <begin position="131"/>
        <end position="154"/>
    </location>
</feature>
<gene>
    <name evidence="2" type="primary">106073894</name>
</gene>
<dbReference type="VEuPathDB" id="VectorBase:BGLB026993"/>
<evidence type="ECO:0000313" key="3">
    <source>
        <dbReference type="Proteomes" id="UP000076420"/>
    </source>
</evidence>
<feature type="compositionally biased region" description="Polar residues" evidence="1">
    <location>
        <begin position="56"/>
        <end position="66"/>
    </location>
</feature>
<sequence length="265" mass="29699">MQKLRDFVNSLVGLFKHQTREPASPERVTGGYEEISEEFLEENRQKQNFKKDLNEKLSTGQHSPTLTCPAEASAHESDSAPKPNGVSKRNHPYDEIEIGESNLNKDVSKSKTDVSKKHLTQSLDPVAVLSEHSEDMKSEPKKVKEKKKEKVKAEGKKKKDKKDSKVVSVEVPQTVVIEDTETEYSNIEAIKAHDALLEKEDLYAKPIKSKTKVPKEEPSKPLNYIEVVITPKSGMLEVKPVSPEPITYSNVIKSEDGKIVLVPES</sequence>
<feature type="region of interest" description="Disordered" evidence="1">
    <location>
        <begin position="44"/>
        <end position="165"/>
    </location>
</feature>